<dbReference type="SUPFAM" id="SSF109854">
    <property type="entry name" value="DinB/YfiT-like putative metalloenzymes"/>
    <property type="match status" value="1"/>
</dbReference>
<dbReference type="Gene3D" id="1.20.120.450">
    <property type="entry name" value="dinb family like domain"/>
    <property type="match status" value="1"/>
</dbReference>
<dbReference type="Pfam" id="PF12867">
    <property type="entry name" value="DinB_2"/>
    <property type="match status" value="1"/>
</dbReference>
<dbReference type="InterPro" id="IPR024775">
    <property type="entry name" value="DinB-like"/>
</dbReference>
<organism evidence="2 3">
    <name type="scientific">Aggregatimonas sangjinii</name>
    <dbReference type="NCBI Taxonomy" id="2583587"/>
    <lineage>
        <taxon>Bacteria</taxon>
        <taxon>Pseudomonadati</taxon>
        <taxon>Bacteroidota</taxon>
        <taxon>Flavobacteriia</taxon>
        <taxon>Flavobacteriales</taxon>
        <taxon>Flavobacteriaceae</taxon>
        <taxon>Aggregatimonas</taxon>
    </lineage>
</organism>
<dbReference type="InterPro" id="IPR034660">
    <property type="entry name" value="DinB/YfiT-like"/>
</dbReference>
<dbReference type="OrthoDB" id="4295522at2"/>
<evidence type="ECO:0000313" key="2">
    <source>
        <dbReference type="EMBL" id="QCX02112.1"/>
    </source>
</evidence>
<keyword evidence="3" id="KW-1185">Reference proteome</keyword>
<protein>
    <submittedName>
        <fullName evidence="2">DinB family protein</fullName>
    </submittedName>
</protein>
<dbReference type="KEGG" id="asag:FGM00_19060"/>
<sequence length="153" mass="17879">MHYPFEVTLQNRKILYKILENTPKEELLRIPDGYRNNIWWNIAHTVVTQQILVYKFSGLQMRVPQELVDKFMKGTVPDGTATDDEMKQVSAFLFSTLEWTREDYDTDLFKDYNEYTTSNNVTLKSIDDAITFNIFHEGLHLGAILALQKALKN</sequence>
<dbReference type="EMBL" id="CP040710">
    <property type="protein sequence ID" value="QCX02112.1"/>
    <property type="molecule type" value="Genomic_DNA"/>
</dbReference>
<reference evidence="2 3" key="1">
    <citation type="submission" date="2019-05" db="EMBL/GenBank/DDBJ databases">
        <title>Genome sequencing of F202Z8.</title>
        <authorList>
            <person name="Kwon Y.M."/>
        </authorList>
    </citation>
    <scope>NUCLEOTIDE SEQUENCE [LARGE SCALE GENOMIC DNA]</scope>
    <source>
        <strain evidence="2 3">F202Z8</strain>
    </source>
</reference>
<accession>A0A5B7SV90</accession>
<proteinExistence type="predicted"/>
<gene>
    <name evidence="2" type="ORF">FGM00_19060</name>
</gene>
<dbReference type="Proteomes" id="UP000310017">
    <property type="component" value="Chromosome"/>
</dbReference>
<evidence type="ECO:0000259" key="1">
    <source>
        <dbReference type="Pfam" id="PF12867"/>
    </source>
</evidence>
<evidence type="ECO:0000313" key="3">
    <source>
        <dbReference type="Proteomes" id="UP000310017"/>
    </source>
</evidence>
<name>A0A5B7SV90_9FLAO</name>
<dbReference type="RefSeq" id="WP_138854448.1">
    <property type="nucleotide sequence ID" value="NZ_CP040710.1"/>
</dbReference>
<feature type="domain" description="DinB-like" evidence="1">
    <location>
        <begin position="10"/>
        <end position="144"/>
    </location>
</feature>
<dbReference type="AlphaFoldDB" id="A0A5B7SV90"/>